<dbReference type="EMBL" id="JAUSWL010000022">
    <property type="protein sequence ID" value="MDQ0547176.1"/>
    <property type="molecule type" value="Genomic_DNA"/>
</dbReference>
<comment type="similarity">
    <text evidence="1">Belongs to the ros/MucR family.</text>
</comment>
<dbReference type="GO" id="GO:0003677">
    <property type="term" value="F:DNA binding"/>
    <property type="evidence" value="ECO:0007669"/>
    <property type="project" value="InterPro"/>
</dbReference>
<organism evidence="3 4">
    <name type="scientific">Methylobacterium brachiatum</name>
    <dbReference type="NCBI Taxonomy" id="269660"/>
    <lineage>
        <taxon>Bacteria</taxon>
        <taxon>Pseudomonadati</taxon>
        <taxon>Pseudomonadota</taxon>
        <taxon>Alphaproteobacteria</taxon>
        <taxon>Hyphomicrobiales</taxon>
        <taxon>Methylobacteriaceae</taxon>
        <taxon>Methylobacterium</taxon>
    </lineage>
</organism>
<evidence type="ECO:0000313" key="4">
    <source>
        <dbReference type="Proteomes" id="UP001223420"/>
    </source>
</evidence>
<reference evidence="3" key="1">
    <citation type="submission" date="2023-07" db="EMBL/GenBank/DDBJ databases">
        <title>Genomic Encyclopedia of Type Strains, Phase IV (KMG-IV): sequencing the most valuable type-strain genomes for metagenomic binning, comparative biology and taxonomic classification.</title>
        <authorList>
            <person name="Goeker M."/>
        </authorList>
    </citation>
    <scope>NUCLEOTIDE SEQUENCE</scope>
    <source>
        <strain evidence="3">DSM 19569</strain>
    </source>
</reference>
<dbReference type="Proteomes" id="UP001223420">
    <property type="component" value="Unassembled WGS sequence"/>
</dbReference>
<comment type="caution">
    <text evidence="3">The sequence shown here is derived from an EMBL/GenBank/DDBJ whole genome shotgun (WGS) entry which is preliminary data.</text>
</comment>
<name>A0AAJ1TYC2_9HYPH</name>
<evidence type="ECO:0000256" key="1">
    <source>
        <dbReference type="ARBA" id="ARBA00007031"/>
    </source>
</evidence>
<accession>A0AAJ1TYC2</accession>
<dbReference type="InterPro" id="IPR008807">
    <property type="entry name" value="ROS_MUCR"/>
</dbReference>
<feature type="region of interest" description="Disordered" evidence="2">
    <location>
        <begin position="148"/>
        <end position="171"/>
    </location>
</feature>
<dbReference type="Pfam" id="PF05443">
    <property type="entry name" value="ROS_MUCR"/>
    <property type="match status" value="1"/>
</dbReference>
<evidence type="ECO:0000256" key="2">
    <source>
        <dbReference type="SAM" id="MobiDB-lite"/>
    </source>
</evidence>
<feature type="compositionally biased region" description="Basic and acidic residues" evidence="2">
    <location>
        <begin position="148"/>
        <end position="164"/>
    </location>
</feature>
<protein>
    <submittedName>
        <fullName evidence="3">Transcriptional regulator</fullName>
    </submittedName>
</protein>
<dbReference type="RefSeq" id="WP_230368098.1">
    <property type="nucleotide sequence ID" value="NZ_JAJALK010000021.1"/>
</dbReference>
<proteinExistence type="inferred from homology"/>
<dbReference type="InterPro" id="IPR041920">
    <property type="entry name" value="ROS/MUCR_sf"/>
</dbReference>
<gene>
    <name evidence="3" type="ORF">QO001_006132</name>
</gene>
<dbReference type="GO" id="GO:0006355">
    <property type="term" value="P:regulation of DNA-templated transcription"/>
    <property type="evidence" value="ECO:0007669"/>
    <property type="project" value="InterPro"/>
</dbReference>
<dbReference type="Gene3D" id="1.10.10.1550">
    <property type="entry name" value="ROS/MUCR transcriptional regulator protein"/>
    <property type="match status" value="1"/>
</dbReference>
<evidence type="ECO:0000313" key="3">
    <source>
        <dbReference type="EMBL" id="MDQ0547176.1"/>
    </source>
</evidence>
<dbReference type="AlphaFoldDB" id="A0AAJ1TYC2"/>
<dbReference type="GO" id="GO:0008270">
    <property type="term" value="F:zinc ion binding"/>
    <property type="evidence" value="ECO:0007669"/>
    <property type="project" value="InterPro"/>
</dbReference>
<sequence>MTRFPDLKERTVTDAPDNIPSRSLACAIEVVEAYVANNRLPARDVPDLVKFVHAAFLRLADRTSAPVERVARPNAAAIRASVRPNGIVSFIDGGTYKTLKRHLTADGFDPSSYRERYGLPAGYPMVASAYKQRRSDIAKGIGLDLKRDDAARAGSTRERSERRSGVPAPTA</sequence>